<organism evidence="3 4">
    <name type="scientific">Aspergillus nanangensis</name>
    <dbReference type="NCBI Taxonomy" id="2582783"/>
    <lineage>
        <taxon>Eukaryota</taxon>
        <taxon>Fungi</taxon>
        <taxon>Dikarya</taxon>
        <taxon>Ascomycota</taxon>
        <taxon>Pezizomycotina</taxon>
        <taxon>Eurotiomycetes</taxon>
        <taxon>Eurotiomycetidae</taxon>
        <taxon>Eurotiales</taxon>
        <taxon>Aspergillaceae</taxon>
        <taxon>Aspergillus</taxon>
        <taxon>Aspergillus subgen. Circumdati</taxon>
    </lineage>
</organism>
<feature type="region of interest" description="Disordered" evidence="1">
    <location>
        <begin position="294"/>
        <end position="315"/>
    </location>
</feature>
<dbReference type="PANTHER" id="PTHR31571">
    <property type="entry name" value="ALTERED INHERITANCE OF MITOCHONDRIA PROTEIN 6"/>
    <property type="match status" value="1"/>
</dbReference>
<keyword evidence="4" id="KW-1185">Reference proteome</keyword>
<reference evidence="3" key="1">
    <citation type="journal article" date="2019" name="Beilstein J. Org. Chem.">
        <title>Nanangenines: drimane sesquiterpenoids as the dominant metabolite cohort of a novel Australian fungus, Aspergillus nanangensis.</title>
        <authorList>
            <person name="Lacey H.J."/>
            <person name="Gilchrist C.L.M."/>
            <person name="Crombie A."/>
            <person name="Kalaitzis J.A."/>
            <person name="Vuong D."/>
            <person name="Rutledge P.J."/>
            <person name="Turner P."/>
            <person name="Pitt J.I."/>
            <person name="Lacey E."/>
            <person name="Chooi Y.H."/>
            <person name="Piggott A.M."/>
        </authorList>
    </citation>
    <scope>NUCLEOTIDE SEQUENCE</scope>
    <source>
        <strain evidence="3">MST-FP2251</strain>
    </source>
</reference>
<evidence type="ECO:0000313" key="3">
    <source>
        <dbReference type="EMBL" id="KAF9893704.1"/>
    </source>
</evidence>
<dbReference type="EMBL" id="VCAU01000006">
    <property type="protein sequence ID" value="KAF9893704.1"/>
    <property type="molecule type" value="Genomic_DNA"/>
</dbReference>
<proteinExistence type="predicted"/>
<keyword evidence="2" id="KW-0812">Transmembrane</keyword>
<gene>
    <name evidence="3" type="primary">AIM6_2</name>
    <name evidence="3" type="ORF">FE257_009872</name>
</gene>
<keyword evidence="2" id="KW-0472">Membrane</keyword>
<sequence length="423" mass="47072">MATSNAGSTHCRTQLHHPQQQQKSFLEISDYDAYSSVLLDDHPLRSHPTDYGPHVAAFLSRCYAAVKRRWTERLFPIVCVLLMFFMLIQFLASLPYSVSYLLLRNELDEQMGGVQWPLEFGDRPGSTCLAYNPLAHDGPVQYAVDAGCTGVKADVWMASNEADLLVGRSKATAGTLTDVYLRTLLETLDAQNPEEHPAPSGLFQRDATRSFVLLLEPHAPIHTVWPRLAELLTPLHQRGYLSYRTTDDSAELVSRPVTVVLVGDHVASLEAVQIQHPGPDGLDRSVFLDIIPPRQMPPPVEEDHGSASPTDHSASSLLPFPESVPEHTYAATTNFTQTIGAPHRGRFSPQQINRIRAQVQVAHTHGLQARYTGIPCHSGRLRRMVWRILVHEGADMIDVDWSGCEGRGWRRTFFMFGGVSGQT</sequence>
<name>A0AAD4CVY1_ASPNN</name>
<reference evidence="3" key="2">
    <citation type="submission" date="2020-02" db="EMBL/GenBank/DDBJ databases">
        <authorList>
            <person name="Gilchrist C.L.M."/>
            <person name="Chooi Y.-H."/>
        </authorList>
    </citation>
    <scope>NUCLEOTIDE SEQUENCE</scope>
    <source>
        <strain evidence="3">MST-FP2251</strain>
    </source>
</reference>
<dbReference type="PANTHER" id="PTHR31571:SF5">
    <property type="entry name" value="ALTERED INHERITANCE OF MITOCHONDRIA PROTEIN 6"/>
    <property type="match status" value="1"/>
</dbReference>
<accession>A0AAD4CVY1</accession>
<comment type="caution">
    <text evidence="3">The sequence shown here is derived from an EMBL/GenBank/DDBJ whole genome shotgun (WGS) entry which is preliminary data.</text>
</comment>
<evidence type="ECO:0000256" key="1">
    <source>
        <dbReference type="SAM" id="MobiDB-lite"/>
    </source>
</evidence>
<feature type="transmembrane region" description="Helical" evidence="2">
    <location>
        <begin position="74"/>
        <end position="96"/>
    </location>
</feature>
<protein>
    <submittedName>
        <fullName evidence="3">Altered inheritance of mitochondria protein 6</fullName>
    </submittedName>
</protein>
<evidence type="ECO:0000256" key="2">
    <source>
        <dbReference type="SAM" id="Phobius"/>
    </source>
</evidence>
<dbReference type="InterPro" id="IPR051236">
    <property type="entry name" value="HAT_RTT109-like"/>
</dbReference>
<keyword evidence="2" id="KW-1133">Transmembrane helix</keyword>
<feature type="region of interest" description="Disordered" evidence="1">
    <location>
        <begin position="1"/>
        <end position="21"/>
    </location>
</feature>
<dbReference type="Proteomes" id="UP001194746">
    <property type="component" value="Unassembled WGS sequence"/>
</dbReference>
<evidence type="ECO:0000313" key="4">
    <source>
        <dbReference type="Proteomes" id="UP001194746"/>
    </source>
</evidence>
<dbReference type="AlphaFoldDB" id="A0AAD4CVY1"/>